<evidence type="ECO:0000313" key="3">
    <source>
        <dbReference type="Proteomes" id="UP000656813"/>
    </source>
</evidence>
<reference evidence="2" key="2">
    <citation type="submission" date="2020-09" db="EMBL/GenBank/DDBJ databases">
        <authorList>
            <person name="Sun Q."/>
            <person name="Zhou Y."/>
        </authorList>
    </citation>
    <scope>NUCLEOTIDE SEQUENCE</scope>
    <source>
        <strain evidence="2">CGMCC 1.12777</strain>
    </source>
</reference>
<gene>
    <name evidence="2" type="ORF">GCM10007096_04510</name>
</gene>
<organism evidence="2 3">
    <name type="scientific">Pullulanibacillus pueri</name>
    <dbReference type="NCBI Taxonomy" id="1437324"/>
    <lineage>
        <taxon>Bacteria</taxon>
        <taxon>Bacillati</taxon>
        <taxon>Bacillota</taxon>
        <taxon>Bacilli</taxon>
        <taxon>Bacillales</taxon>
        <taxon>Sporolactobacillaceae</taxon>
        <taxon>Pullulanibacillus</taxon>
    </lineage>
</organism>
<accession>A0A8J2ZSE3</accession>
<dbReference type="AlphaFoldDB" id="A0A8J2ZSE3"/>
<feature type="transmembrane region" description="Helical" evidence="1">
    <location>
        <begin position="26"/>
        <end position="44"/>
    </location>
</feature>
<reference evidence="2" key="1">
    <citation type="journal article" date="2014" name="Int. J. Syst. Evol. Microbiol.">
        <title>Complete genome sequence of Corynebacterium casei LMG S-19264T (=DSM 44701T), isolated from a smear-ripened cheese.</title>
        <authorList>
            <consortium name="US DOE Joint Genome Institute (JGI-PGF)"/>
            <person name="Walter F."/>
            <person name="Albersmeier A."/>
            <person name="Kalinowski J."/>
            <person name="Ruckert C."/>
        </authorList>
    </citation>
    <scope>NUCLEOTIDE SEQUENCE</scope>
    <source>
        <strain evidence="2">CGMCC 1.12777</strain>
    </source>
</reference>
<dbReference type="Proteomes" id="UP000656813">
    <property type="component" value="Unassembled WGS sequence"/>
</dbReference>
<keyword evidence="1" id="KW-1133">Transmembrane helix</keyword>
<name>A0A8J2ZSE3_9BACL</name>
<evidence type="ECO:0000313" key="2">
    <source>
        <dbReference type="EMBL" id="GGH75358.1"/>
    </source>
</evidence>
<keyword evidence="1" id="KW-0812">Transmembrane</keyword>
<sequence>MCPDLCGDDDHIRRDHLVGIYDRFDWSYWLLSALFFYHSGSLLNKKLQVEKEAKMNREHNA</sequence>
<keyword evidence="3" id="KW-1185">Reference proteome</keyword>
<evidence type="ECO:0000256" key="1">
    <source>
        <dbReference type="SAM" id="Phobius"/>
    </source>
</evidence>
<proteinExistence type="predicted"/>
<comment type="caution">
    <text evidence="2">The sequence shown here is derived from an EMBL/GenBank/DDBJ whole genome shotgun (WGS) entry which is preliminary data.</text>
</comment>
<keyword evidence="1" id="KW-0472">Membrane</keyword>
<dbReference type="EMBL" id="BMFV01000002">
    <property type="protein sequence ID" value="GGH75358.1"/>
    <property type="molecule type" value="Genomic_DNA"/>
</dbReference>
<protein>
    <submittedName>
        <fullName evidence="2">Uncharacterized protein</fullName>
    </submittedName>
</protein>